<evidence type="ECO:0000256" key="1">
    <source>
        <dbReference type="ARBA" id="ARBA00002986"/>
    </source>
</evidence>
<dbReference type="HAMAP" id="MF_00093">
    <property type="entry name" value="Rel_fac_1"/>
    <property type="match status" value="1"/>
</dbReference>
<dbReference type="SUPFAM" id="SSF75620">
    <property type="entry name" value="Release factor"/>
    <property type="match status" value="1"/>
</dbReference>
<evidence type="ECO:0000259" key="7">
    <source>
        <dbReference type="SMART" id="SM00937"/>
    </source>
</evidence>
<evidence type="ECO:0000256" key="4">
    <source>
        <dbReference type="ARBA" id="ARBA00022917"/>
    </source>
</evidence>
<reference evidence="9" key="1">
    <citation type="journal article" date="2019" name="Int. J. Syst. Evol. Microbiol.">
        <title>The Global Catalogue of Microorganisms (GCM) 10K type strain sequencing project: providing services to taxonomists for standard genome sequencing and annotation.</title>
        <authorList>
            <consortium name="The Broad Institute Genomics Platform"/>
            <consortium name="The Broad Institute Genome Sequencing Center for Infectious Disease"/>
            <person name="Wu L."/>
            <person name="Ma J."/>
        </authorList>
    </citation>
    <scope>NUCLEOTIDE SEQUENCE [LARGE SCALE GENOMIC DNA]</scope>
    <source>
        <strain evidence="9">JCM 31920</strain>
    </source>
</reference>
<keyword evidence="4 5" id="KW-0648">Protein biosynthesis</keyword>
<evidence type="ECO:0000256" key="2">
    <source>
        <dbReference type="ARBA" id="ARBA00010835"/>
    </source>
</evidence>
<keyword evidence="5" id="KW-0963">Cytoplasm</keyword>
<dbReference type="SMART" id="SM00937">
    <property type="entry name" value="PCRF"/>
    <property type="match status" value="1"/>
</dbReference>
<dbReference type="NCBIfam" id="TIGR00019">
    <property type="entry name" value="prfA"/>
    <property type="match status" value="1"/>
</dbReference>
<dbReference type="NCBIfam" id="NF001859">
    <property type="entry name" value="PRK00591.1"/>
    <property type="match status" value="1"/>
</dbReference>
<dbReference type="InterPro" id="IPR000352">
    <property type="entry name" value="Pep_chain_release_fac_I"/>
</dbReference>
<comment type="function">
    <text evidence="1 5">Peptide chain release factor 1 directs the termination of translation in response to the peptide chain termination codons UAG and UAA.</text>
</comment>
<gene>
    <name evidence="5 8" type="primary">prfA</name>
    <name evidence="8" type="ORF">GCM10023091_17350</name>
</gene>
<feature type="domain" description="Peptide chain release factor" evidence="7">
    <location>
        <begin position="66"/>
        <end position="180"/>
    </location>
</feature>
<comment type="PTM">
    <text evidence="5">Methylated by PrmC. Methylation increases the termination efficiency of RF1.</text>
</comment>
<name>A0ABP8LWC4_9BACT</name>
<dbReference type="Gene3D" id="6.10.140.1950">
    <property type="match status" value="1"/>
</dbReference>
<dbReference type="EMBL" id="BAABEY010000018">
    <property type="protein sequence ID" value="GAA4437735.1"/>
    <property type="molecule type" value="Genomic_DNA"/>
</dbReference>
<accession>A0ABP8LWC4</accession>
<evidence type="ECO:0000256" key="6">
    <source>
        <dbReference type="NCBIfam" id="TIGR00019"/>
    </source>
</evidence>
<dbReference type="Proteomes" id="UP001501508">
    <property type="component" value="Unassembled WGS sequence"/>
</dbReference>
<dbReference type="InterPro" id="IPR005139">
    <property type="entry name" value="PCRF"/>
</dbReference>
<comment type="similarity">
    <text evidence="2 5">Belongs to the prokaryotic/mitochondrial release factor family.</text>
</comment>
<keyword evidence="9" id="KW-1185">Reference proteome</keyword>
<evidence type="ECO:0000256" key="3">
    <source>
        <dbReference type="ARBA" id="ARBA00022481"/>
    </source>
</evidence>
<dbReference type="Gene3D" id="3.30.160.20">
    <property type="match status" value="1"/>
</dbReference>
<comment type="subcellular location">
    <subcellularLocation>
        <location evidence="5">Cytoplasm</location>
    </subcellularLocation>
</comment>
<evidence type="ECO:0000256" key="5">
    <source>
        <dbReference type="HAMAP-Rule" id="MF_00093"/>
    </source>
</evidence>
<dbReference type="RefSeq" id="WP_345028047.1">
    <property type="nucleotide sequence ID" value="NZ_BAABEY010000018.1"/>
</dbReference>
<dbReference type="InterPro" id="IPR050057">
    <property type="entry name" value="Prokaryotic/Mito_RF"/>
</dbReference>
<dbReference type="InterPro" id="IPR045853">
    <property type="entry name" value="Pep_chain_release_fac_I_sf"/>
</dbReference>
<sequence length="360" mass="40633">MSSFISKLEALRERFEEVGQQIMQPEVVSDAKRFSKLSKEYKDLEKITDQFKIYQKLTTDIAGAKELIANEKDEDLREMAKEELNELSPKLEEVEAVIKELLIPKDPNDSRNIILEVRGGTGGDEAAIFAGDLFRMYQRYIERMGWRLSVLDYTEGSTGGYKEIVCKVEGEDVYGKLKFESGVHRVQRVPVTESQGRVHTSAASVAVLPEAEEVDIDLNMGDIRVDTFQSSGAGGQSVNTTYSAIRLTHIPSGLVVSCQDERSQLKNKERALGVLRSRLYEIELRKQNEAISSQRKTMVGSGDRSDKIRTYNYPQSRVTDHRIGYTVYNLPSVMEGEIGDFIEQLRIAENAEKMKEGEAL</sequence>
<dbReference type="PANTHER" id="PTHR43804">
    <property type="entry name" value="LD18447P"/>
    <property type="match status" value="1"/>
</dbReference>
<organism evidence="8 9">
    <name type="scientific">Ravibacter arvi</name>
    <dbReference type="NCBI Taxonomy" id="2051041"/>
    <lineage>
        <taxon>Bacteria</taxon>
        <taxon>Pseudomonadati</taxon>
        <taxon>Bacteroidota</taxon>
        <taxon>Cytophagia</taxon>
        <taxon>Cytophagales</taxon>
        <taxon>Spirosomataceae</taxon>
        <taxon>Ravibacter</taxon>
    </lineage>
</organism>
<evidence type="ECO:0000313" key="8">
    <source>
        <dbReference type="EMBL" id="GAA4437735.1"/>
    </source>
</evidence>
<keyword evidence="3 5" id="KW-0488">Methylation</keyword>
<proteinExistence type="inferred from homology"/>
<dbReference type="Pfam" id="PF00472">
    <property type="entry name" value="RF-1"/>
    <property type="match status" value="1"/>
</dbReference>
<dbReference type="Pfam" id="PF03462">
    <property type="entry name" value="PCRF"/>
    <property type="match status" value="1"/>
</dbReference>
<dbReference type="InterPro" id="IPR004373">
    <property type="entry name" value="RF-1"/>
</dbReference>
<protein>
    <recommendedName>
        <fullName evidence="5 6">Peptide chain release factor 1</fullName>
        <shortName evidence="5">RF-1</shortName>
    </recommendedName>
</protein>
<feature type="modified residue" description="N5-methylglutamine" evidence="5">
    <location>
        <position position="236"/>
    </location>
</feature>
<dbReference type="Gene3D" id="3.30.70.1660">
    <property type="match status" value="1"/>
</dbReference>
<evidence type="ECO:0000313" key="9">
    <source>
        <dbReference type="Proteomes" id="UP001501508"/>
    </source>
</evidence>
<comment type="caution">
    <text evidence="8">The sequence shown here is derived from an EMBL/GenBank/DDBJ whole genome shotgun (WGS) entry which is preliminary data.</text>
</comment>
<dbReference type="PANTHER" id="PTHR43804:SF7">
    <property type="entry name" value="LD18447P"/>
    <property type="match status" value="1"/>
</dbReference>